<accession>A0ABQ3G697</accession>
<proteinExistence type="inferred from homology"/>
<dbReference type="PANTHER" id="PTHR30203">
    <property type="entry name" value="OUTER MEMBRANE CATION EFFLUX PROTEIN"/>
    <property type="match status" value="1"/>
</dbReference>
<feature type="chain" id="PRO_5044953693" evidence="2">
    <location>
        <begin position="27"/>
        <end position="472"/>
    </location>
</feature>
<dbReference type="Pfam" id="PF02321">
    <property type="entry name" value="OEP"/>
    <property type="match status" value="2"/>
</dbReference>
<evidence type="ECO:0000313" key="4">
    <source>
        <dbReference type="Proteomes" id="UP000626210"/>
    </source>
</evidence>
<keyword evidence="2" id="KW-0472">Membrane</keyword>
<dbReference type="Proteomes" id="UP000626210">
    <property type="component" value="Unassembled WGS sequence"/>
</dbReference>
<dbReference type="RefSeq" id="WP_189688664.1">
    <property type="nucleotide sequence ID" value="NZ_BMYK01000014.1"/>
</dbReference>
<dbReference type="PANTHER" id="PTHR30203:SF32">
    <property type="entry name" value="CATION EFFLUX SYSTEM PROTEIN CUSC"/>
    <property type="match status" value="1"/>
</dbReference>
<keyword evidence="2" id="KW-0812">Transmembrane</keyword>
<dbReference type="InterPro" id="IPR010131">
    <property type="entry name" value="MdtP/NodT-like"/>
</dbReference>
<name>A0ABQ3G697_9BURK</name>
<dbReference type="NCBIfam" id="TIGR01845">
    <property type="entry name" value="outer_NodT"/>
    <property type="match status" value="1"/>
</dbReference>
<evidence type="ECO:0000256" key="2">
    <source>
        <dbReference type="RuleBase" id="RU362097"/>
    </source>
</evidence>
<keyword evidence="2" id="KW-0449">Lipoprotein</keyword>
<evidence type="ECO:0000256" key="1">
    <source>
        <dbReference type="ARBA" id="ARBA00007613"/>
    </source>
</evidence>
<protein>
    <submittedName>
        <fullName evidence="3">Outer membrane protein OprJ</fullName>
    </submittedName>
</protein>
<dbReference type="Gene3D" id="1.20.1600.10">
    <property type="entry name" value="Outer membrane efflux proteins (OEP)"/>
    <property type="match status" value="1"/>
</dbReference>
<comment type="similarity">
    <text evidence="1 2">Belongs to the outer membrane factor (OMF) (TC 1.B.17) family.</text>
</comment>
<evidence type="ECO:0000313" key="3">
    <source>
        <dbReference type="EMBL" id="GHC91235.1"/>
    </source>
</evidence>
<comment type="subcellular location">
    <subcellularLocation>
        <location evidence="2">Cell membrane</location>
        <topology evidence="2">Lipid-anchor</topology>
    </subcellularLocation>
</comment>
<reference evidence="4" key="1">
    <citation type="journal article" date="2019" name="Int. J. Syst. Evol. Microbiol.">
        <title>The Global Catalogue of Microorganisms (GCM) 10K type strain sequencing project: providing services to taxonomists for standard genome sequencing and annotation.</title>
        <authorList>
            <consortium name="The Broad Institute Genomics Platform"/>
            <consortium name="The Broad Institute Genome Sequencing Center for Infectious Disease"/>
            <person name="Wu L."/>
            <person name="Ma J."/>
        </authorList>
    </citation>
    <scope>NUCLEOTIDE SEQUENCE [LARGE SCALE GENOMIC DNA]</scope>
    <source>
        <strain evidence="4">KCTC 23314</strain>
    </source>
</reference>
<organism evidence="3 4">
    <name type="scientific">Pseudorhodoferax aquiterrae</name>
    <dbReference type="NCBI Taxonomy" id="747304"/>
    <lineage>
        <taxon>Bacteria</taxon>
        <taxon>Pseudomonadati</taxon>
        <taxon>Pseudomonadota</taxon>
        <taxon>Betaproteobacteria</taxon>
        <taxon>Burkholderiales</taxon>
        <taxon>Comamonadaceae</taxon>
    </lineage>
</organism>
<feature type="signal peptide" evidence="2">
    <location>
        <begin position="1"/>
        <end position="26"/>
    </location>
</feature>
<keyword evidence="2" id="KW-0732">Signal</keyword>
<keyword evidence="2" id="KW-0564">Palmitate</keyword>
<dbReference type="EMBL" id="BMYK01000014">
    <property type="protein sequence ID" value="GHC91235.1"/>
    <property type="molecule type" value="Genomic_DNA"/>
</dbReference>
<gene>
    <name evidence="3" type="primary">oprJ</name>
    <name evidence="3" type="ORF">GCM10007320_40060</name>
</gene>
<dbReference type="Gene3D" id="2.20.200.10">
    <property type="entry name" value="Outer membrane efflux proteins (OEP)"/>
    <property type="match status" value="1"/>
</dbReference>
<keyword evidence="2" id="KW-1134">Transmembrane beta strand</keyword>
<keyword evidence="4" id="KW-1185">Reference proteome</keyword>
<dbReference type="SUPFAM" id="SSF56954">
    <property type="entry name" value="Outer membrane efflux proteins (OEP)"/>
    <property type="match status" value="1"/>
</dbReference>
<comment type="caution">
    <text evidence="3">The sequence shown here is derived from an EMBL/GenBank/DDBJ whole genome shotgun (WGS) entry which is preliminary data.</text>
</comment>
<sequence>MSEHPLLRCAALALALLATGCSLVPAYERPATPLPAHWDTQAAAAACAPGSASTATPGWQDFVADPQLRALVARALANNRSLRQTLLDVQAARALYRVQRAEQLPGLQAEAGGQRQRLPEDLRAPGTPAVQSSLQAGVGLAAFELDLFGRVRALSEAALQEVLATEEAALAARVSLVAEVVQAAAARQGARQRLQLARQTLLARERALDLVLQRHSAGAATALDVQEARGLVHAVAAQHERIAREERQAGHALALLVGDPAGEPATGDGPLLRQDLGAGLPSELLARRPDIRAAEHRLRARHAHIGAARAAFFPRIALTGLFGSASADLSGLFGAGQRSWSFAPQLTLPLFDGGRNAANLDLALLRKDQAVAAYELSIQTAFREVADALAATETLRREEAAQRALADTSGEALRLAQARWEAGADDHLRYLDAQRSALAAQMDWIAVRTAHQVALATLFRALGGGWQATPPS</sequence>
<dbReference type="InterPro" id="IPR003423">
    <property type="entry name" value="OMP_efflux"/>
</dbReference>